<evidence type="ECO:0000313" key="2">
    <source>
        <dbReference type="Proteomes" id="UP001500218"/>
    </source>
</evidence>
<protein>
    <submittedName>
        <fullName evidence="1">Uncharacterized protein</fullName>
    </submittedName>
</protein>
<reference evidence="1 2" key="1">
    <citation type="journal article" date="2019" name="Int. J. Syst. Evol. Microbiol.">
        <title>The Global Catalogue of Microorganisms (GCM) 10K type strain sequencing project: providing services to taxonomists for standard genome sequencing and annotation.</title>
        <authorList>
            <consortium name="The Broad Institute Genomics Platform"/>
            <consortium name="The Broad Institute Genome Sequencing Center for Infectious Disease"/>
            <person name="Wu L."/>
            <person name="Ma J."/>
        </authorList>
    </citation>
    <scope>NUCLEOTIDE SEQUENCE [LARGE SCALE GENOMIC DNA]</scope>
    <source>
        <strain evidence="1 2">JCM 13250</strain>
    </source>
</reference>
<keyword evidence="2" id="KW-1185">Reference proteome</keyword>
<comment type="caution">
    <text evidence="1">The sequence shown here is derived from an EMBL/GenBank/DDBJ whole genome shotgun (WGS) entry which is preliminary data.</text>
</comment>
<sequence>MGAGVCAVLVAVVGVLVVTRGDEPVDMVRDYLSALREGRLDAALRAANVDGLPTGEQAGLLDAATLRGGWRVGSLEAESTSRESPVVVRVTLLDDADHPTVARSGEGRFTVVRDGGDWRIENPFHEVTFADSALGYIEINGFTRPRGKHPYLLFPGIYQPYAAANGAVTVAAPPLVALPGQHTRRPYVVEVRVTAAGNRSYQALSDIFFDGCAAARGCGFTPLGDYYRVPGGVVRSDKATGVRATIVRRPEVNLPGVMSGGSGLFGQVTVPGEVRLTGRGAPAGGNWTAAFAQTCLIRQTPLVATIAADGTITTNWTGDSALRAVVSCY</sequence>
<dbReference type="EMBL" id="BAAALT010000053">
    <property type="protein sequence ID" value="GAA1799352.1"/>
    <property type="molecule type" value="Genomic_DNA"/>
</dbReference>
<accession>A0ABN2LTX2</accession>
<proteinExistence type="predicted"/>
<evidence type="ECO:0000313" key="1">
    <source>
        <dbReference type="EMBL" id="GAA1799352.1"/>
    </source>
</evidence>
<dbReference type="Proteomes" id="UP001500218">
    <property type="component" value="Unassembled WGS sequence"/>
</dbReference>
<gene>
    <name evidence="1" type="ORF">GCM10009682_21220</name>
</gene>
<name>A0ABN2LTX2_9ACTN</name>
<organism evidence="1 2">
    <name type="scientific">Luedemannella flava</name>
    <dbReference type="NCBI Taxonomy" id="349316"/>
    <lineage>
        <taxon>Bacteria</taxon>
        <taxon>Bacillati</taxon>
        <taxon>Actinomycetota</taxon>
        <taxon>Actinomycetes</taxon>
        <taxon>Micromonosporales</taxon>
        <taxon>Micromonosporaceae</taxon>
        <taxon>Luedemannella</taxon>
    </lineage>
</organism>